<protein>
    <submittedName>
        <fullName evidence="3">Uncharacterized protein</fullName>
    </submittedName>
</protein>
<evidence type="ECO:0000256" key="1">
    <source>
        <dbReference type="SAM" id="MobiDB-lite"/>
    </source>
</evidence>
<proteinExistence type="predicted"/>
<organism evidence="3 4">
    <name type="scientific">Ehrlichia ruminantium</name>
    <name type="common">heartwater rickettsia</name>
    <name type="synonym">Cowdria ruminantium</name>
    <dbReference type="NCBI Taxonomy" id="779"/>
    <lineage>
        <taxon>Bacteria</taxon>
        <taxon>Pseudomonadati</taxon>
        <taxon>Pseudomonadota</taxon>
        <taxon>Alphaproteobacteria</taxon>
        <taxon>Rickettsiales</taxon>
        <taxon>Anaplasmataceae</taxon>
        <taxon>Ehrlichia</taxon>
    </lineage>
</organism>
<keyword evidence="2" id="KW-0472">Membrane</keyword>
<keyword evidence="2" id="KW-1133">Transmembrane helix</keyword>
<dbReference type="EMBL" id="CP033455">
    <property type="protein sequence ID" value="QGR03708.1"/>
    <property type="molecule type" value="Genomic_DNA"/>
</dbReference>
<dbReference type="AlphaFoldDB" id="A0AAE6QB51"/>
<keyword evidence="2" id="KW-0812">Transmembrane</keyword>
<sequence>MSTTYIIITYIALIILLILAFLIAYYYYHKKISPKDTDTTPTTSSTTQKQTNDLRPSDDSATIIEPTLNTTYNTHTSTMDIARLGQYATLALIDAATKNAHQSANPDEYSDLDIDPIFMCKSQYKDYKNYEILPDGSLLPISERCGSEYKPFCEETMVIMEEVDLEHQNTNPTSCMKS</sequence>
<feature type="transmembrane region" description="Helical" evidence="2">
    <location>
        <begin position="6"/>
        <end position="28"/>
    </location>
</feature>
<accession>A0AAE6QB51</accession>
<keyword evidence="4" id="KW-1185">Reference proteome</keyword>
<name>A0AAE6QB51_EHRRU</name>
<gene>
    <name evidence="3" type="ORF">EDL80_04035</name>
</gene>
<feature type="region of interest" description="Disordered" evidence="1">
    <location>
        <begin position="35"/>
        <end position="61"/>
    </location>
</feature>
<feature type="compositionally biased region" description="Low complexity" evidence="1">
    <location>
        <begin position="39"/>
        <end position="51"/>
    </location>
</feature>
<dbReference type="RefSeq" id="WP_158406894.1">
    <property type="nucleotide sequence ID" value="NZ_CP033454.1"/>
</dbReference>
<dbReference type="Proteomes" id="UP000422822">
    <property type="component" value="Chromosome"/>
</dbReference>
<evidence type="ECO:0000313" key="4">
    <source>
        <dbReference type="Proteomes" id="UP000422822"/>
    </source>
</evidence>
<evidence type="ECO:0000256" key="2">
    <source>
        <dbReference type="SAM" id="Phobius"/>
    </source>
</evidence>
<reference evidence="3 4" key="1">
    <citation type="submission" date="2018-10" db="EMBL/GenBank/DDBJ databases">
        <title>Propagation and draft genome sequences of three atypical Erhlichia ruminantium isolates.</title>
        <authorList>
            <person name="Liebenberg J."/>
            <person name="Steyn H."/>
            <person name="Josemans A."/>
            <person name="Zweygarth E."/>
        </authorList>
    </citation>
    <scope>NUCLEOTIDE SEQUENCE [LARGE SCALE GENOMIC DNA]</scope>
    <source>
        <strain evidence="3 4">Omatjenne</strain>
    </source>
</reference>
<evidence type="ECO:0000313" key="3">
    <source>
        <dbReference type="EMBL" id="QGR03708.1"/>
    </source>
</evidence>